<dbReference type="Gene3D" id="1.25.10.10">
    <property type="entry name" value="Leucine-rich Repeat Variant"/>
    <property type="match status" value="1"/>
</dbReference>
<protein>
    <submittedName>
        <fullName evidence="1">Uncharacterized protein</fullName>
    </submittedName>
</protein>
<reference evidence="1" key="1">
    <citation type="submission" date="2018-05" db="EMBL/GenBank/DDBJ databases">
        <authorList>
            <person name="Lanie J.A."/>
            <person name="Ng W.-L."/>
            <person name="Kazmierczak K.M."/>
            <person name="Andrzejewski T.M."/>
            <person name="Davidsen T.M."/>
            <person name="Wayne K.J."/>
            <person name="Tettelin H."/>
            <person name="Glass J.I."/>
            <person name="Rusch D."/>
            <person name="Podicherti R."/>
            <person name="Tsui H.-C.T."/>
            <person name="Winkler M.E."/>
        </authorList>
    </citation>
    <scope>NUCLEOTIDE SEQUENCE</scope>
</reference>
<dbReference type="EMBL" id="UINC01227611">
    <property type="protein sequence ID" value="SVE58568.1"/>
    <property type="molecule type" value="Genomic_DNA"/>
</dbReference>
<gene>
    <name evidence="1" type="ORF">METZ01_LOCUS511422</name>
</gene>
<feature type="non-terminal residue" evidence="1">
    <location>
        <position position="227"/>
    </location>
</feature>
<name>A0A383ER61_9ZZZZ</name>
<dbReference type="InterPro" id="IPR011989">
    <property type="entry name" value="ARM-like"/>
</dbReference>
<dbReference type="AlphaFoldDB" id="A0A383ER61"/>
<organism evidence="1">
    <name type="scientific">marine metagenome</name>
    <dbReference type="NCBI Taxonomy" id="408172"/>
    <lineage>
        <taxon>unclassified sequences</taxon>
        <taxon>metagenomes</taxon>
        <taxon>ecological metagenomes</taxon>
    </lineage>
</organism>
<accession>A0A383ER61</accession>
<sequence>MATEMARNPATSPGNLEELSAHPSRKVCELVAQNPNTPEPVLKELWEFFPKSILENPIIDVWDLTGAVALWQRLPDPVLWGLYHHFMRANKVERIQGIIPEQVRLRFPIINKTLGYWLSQDPSANVRRQVAATAHRPELQLKLALDSEISVRLALAENRQLSAYCHRVMASDPEEKVQTVLANNTYVKGDAEMFGFNILAHSDFEQVRVCVAANPLTASKYIEILCL</sequence>
<proteinExistence type="predicted"/>
<evidence type="ECO:0000313" key="1">
    <source>
        <dbReference type="EMBL" id="SVE58568.1"/>
    </source>
</evidence>